<sequence>MRTRARRPRAQSRLLRVFALFALLGACADPALLPAGSGPGTRATPLPLAAHAVGTWTVHDVSAPFEGSVLQLDGSYATLWRECGTLDYAALVGPTGRLRVRLQGGGGACDVDAGLPWLEAATTLDADGERLILEGADGTRLATLERGGTPPVHDSIAPELADDPVLTDEVEATLTAPAIETPAGLTPAAEDEVTGRWYPDRHSPANPDAAWLELRADGTWAGSDGCNGQGSVWLLEPSGWFRTGTWAQTEIGCGGFDVGRALASSVALTFDVDGALVALDEDGTTTGRFVRDLSDSLADPSITV</sequence>
<keyword evidence="3" id="KW-1185">Reference proteome</keyword>
<dbReference type="RefSeq" id="WP_168447042.1">
    <property type="nucleotide sequence ID" value="NZ_JAAXOW010000002.1"/>
</dbReference>
<keyword evidence="1" id="KW-0732">Signal</keyword>
<dbReference type="AlphaFoldDB" id="A0A9X5FEV6"/>
<protein>
    <recommendedName>
        <fullName evidence="4">META domain-containing protein</fullName>
    </recommendedName>
</protein>
<reference evidence="2 3" key="1">
    <citation type="submission" date="2020-04" db="EMBL/GenBank/DDBJ databases">
        <title>MicrobeNet Type strains.</title>
        <authorList>
            <person name="Nicholson A.C."/>
        </authorList>
    </citation>
    <scope>NUCLEOTIDE SEQUENCE [LARGE SCALE GENOMIC DNA]</scope>
    <source>
        <strain evidence="2 3">ATCC BAA-789</strain>
    </source>
</reference>
<feature type="signal peptide" evidence="1">
    <location>
        <begin position="1"/>
        <end position="28"/>
    </location>
</feature>
<evidence type="ECO:0000256" key="1">
    <source>
        <dbReference type="SAM" id="SignalP"/>
    </source>
</evidence>
<evidence type="ECO:0008006" key="4">
    <source>
        <dbReference type="Google" id="ProtNLM"/>
    </source>
</evidence>
<evidence type="ECO:0000313" key="3">
    <source>
        <dbReference type="Proteomes" id="UP000774283"/>
    </source>
</evidence>
<dbReference type="EMBL" id="JAAXOW010000002">
    <property type="protein sequence ID" value="NKX92939.1"/>
    <property type="molecule type" value="Genomic_DNA"/>
</dbReference>
<dbReference type="Proteomes" id="UP000774283">
    <property type="component" value="Unassembled WGS sequence"/>
</dbReference>
<dbReference type="PROSITE" id="PS51257">
    <property type="entry name" value="PROKAR_LIPOPROTEIN"/>
    <property type="match status" value="1"/>
</dbReference>
<proteinExistence type="predicted"/>
<feature type="chain" id="PRO_5040996017" description="META domain-containing protein" evidence="1">
    <location>
        <begin position="29"/>
        <end position="304"/>
    </location>
</feature>
<accession>A0A9X5FEV6</accession>
<gene>
    <name evidence="2" type="ORF">HF995_06555</name>
</gene>
<comment type="caution">
    <text evidence="2">The sequence shown here is derived from an EMBL/GenBank/DDBJ whole genome shotgun (WGS) entry which is preliminary data.</text>
</comment>
<organism evidence="2 3">
    <name type="scientific">Sanguibacter hominis ATCC BAA-789</name>
    <dbReference type="NCBI Taxonomy" id="1312740"/>
    <lineage>
        <taxon>Bacteria</taxon>
        <taxon>Bacillati</taxon>
        <taxon>Actinomycetota</taxon>
        <taxon>Actinomycetes</taxon>
        <taxon>Micrococcales</taxon>
        <taxon>Sanguibacteraceae</taxon>
        <taxon>Sanguibacter</taxon>
    </lineage>
</organism>
<name>A0A9X5FEV6_9MICO</name>
<evidence type="ECO:0000313" key="2">
    <source>
        <dbReference type="EMBL" id="NKX92939.1"/>
    </source>
</evidence>